<organism evidence="3 4">
    <name type="scientific">Sphingomonas koreensis</name>
    <dbReference type="NCBI Taxonomy" id="93064"/>
    <lineage>
        <taxon>Bacteria</taxon>
        <taxon>Pseudomonadati</taxon>
        <taxon>Pseudomonadota</taxon>
        <taxon>Alphaproteobacteria</taxon>
        <taxon>Sphingomonadales</taxon>
        <taxon>Sphingomonadaceae</taxon>
        <taxon>Sphingomonas</taxon>
    </lineage>
</organism>
<name>A0AAJ4S6G4_9SPHN</name>
<protein>
    <recommendedName>
        <fullName evidence="2">Activator of Hsp90 ATPase homologue 1/2-like C-terminal domain-containing protein</fullName>
    </recommendedName>
</protein>
<accession>A0AAJ4S6G4</accession>
<dbReference type="SUPFAM" id="SSF55961">
    <property type="entry name" value="Bet v1-like"/>
    <property type="match status" value="1"/>
</dbReference>
<evidence type="ECO:0000259" key="2">
    <source>
        <dbReference type="Pfam" id="PF08327"/>
    </source>
</evidence>
<dbReference type="Pfam" id="PF08327">
    <property type="entry name" value="AHSA1"/>
    <property type="match status" value="1"/>
</dbReference>
<dbReference type="AlphaFoldDB" id="A0AAJ4S6G4"/>
<dbReference type="InterPro" id="IPR013538">
    <property type="entry name" value="ASHA1/2-like_C"/>
</dbReference>
<evidence type="ECO:0000313" key="4">
    <source>
        <dbReference type="Proteomes" id="UP000286681"/>
    </source>
</evidence>
<evidence type="ECO:0000313" key="3">
    <source>
        <dbReference type="EMBL" id="RSV08288.1"/>
    </source>
</evidence>
<feature type="domain" description="Activator of Hsp90 ATPase homologue 1/2-like C-terminal" evidence="2">
    <location>
        <begin position="26"/>
        <end position="157"/>
    </location>
</feature>
<comment type="caution">
    <text evidence="3">The sequence shown here is derived from an EMBL/GenBank/DDBJ whole genome shotgun (WGS) entry which is preliminary data.</text>
</comment>
<evidence type="ECO:0000256" key="1">
    <source>
        <dbReference type="ARBA" id="ARBA00006817"/>
    </source>
</evidence>
<dbReference type="EMBL" id="QQWO01000001">
    <property type="protein sequence ID" value="RSV08288.1"/>
    <property type="molecule type" value="Genomic_DNA"/>
</dbReference>
<proteinExistence type="inferred from homology"/>
<dbReference type="Proteomes" id="UP000286681">
    <property type="component" value="Unassembled WGS sequence"/>
</dbReference>
<sequence length="184" mass="20042">MTSMTDTLTDMEILAPDTFRMVRVLDADPATVWRYLTQADLRRQWFSGGTDATGFGETVELVFNHDELSADHAPYPPEYAKWKGAVGREKVIEFDPPHVFAISWDEGKEGVARFELDDAGGGRTRLTLTHSGITGPAPMADFGGGWHSHLAVLVGLLGGDKVRDFWVQHADSEARVAAAIATAG</sequence>
<reference evidence="3 4" key="1">
    <citation type="submission" date="2018-07" db="EMBL/GenBank/DDBJ databases">
        <title>Genomic and Epidemiologic Investigation of an Indolent Hospital Outbreak.</title>
        <authorList>
            <person name="Johnson R.C."/>
            <person name="Deming C."/>
            <person name="Conlan S."/>
            <person name="Zellmer C.J."/>
            <person name="Michelin A.V."/>
            <person name="Lee-Lin S."/>
            <person name="Thomas P.J."/>
            <person name="Park M."/>
            <person name="Weingarten R.A."/>
            <person name="Less J."/>
            <person name="Dekker J.P."/>
            <person name="Frank K.M."/>
            <person name="Musser K.A."/>
            <person name="Mcquiston J.R."/>
            <person name="Henderson D.K."/>
            <person name="Lau A.F."/>
            <person name="Palmore T.N."/>
            <person name="Segre J.A."/>
        </authorList>
    </citation>
    <scope>NUCLEOTIDE SEQUENCE [LARGE SCALE GENOMIC DNA]</scope>
    <source>
        <strain evidence="3 4">SK-NIH.Env10_0317</strain>
    </source>
</reference>
<dbReference type="InterPro" id="IPR023393">
    <property type="entry name" value="START-like_dom_sf"/>
</dbReference>
<gene>
    <name evidence="3" type="ORF">CA257_02170</name>
</gene>
<comment type="similarity">
    <text evidence="1">Belongs to the AHA1 family.</text>
</comment>
<dbReference type="Gene3D" id="3.30.530.20">
    <property type="match status" value="1"/>
</dbReference>